<dbReference type="InterPro" id="IPR036895">
    <property type="entry name" value="Uracil-DNA_glycosylase-like_sf"/>
</dbReference>
<dbReference type="InterPro" id="IPR005122">
    <property type="entry name" value="Uracil-DNA_glycosylase-like"/>
</dbReference>
<evidence type="ECO:0000313" key="2">
    <source>
        <dbReference type="EMBL" id="GJE57457.1"/>
    </source>
</evidence>
<dbReference type="Proteomes" id="UP001055101">
    <property type="component" value="Unassembled WGS sequence"/>
</dbReference>
<name>A0ABQ4TU43_9HYPH</name>
<evidence type="ECO:0000259" key="1">
    <source>
        <dbReference type="SMART" id="SM00986"/>
    </source>
</evidence>
<organism evidence="2 3">
    <name type="scientific">Methylobacterium thuringiense</name>
    <dbReference type="NCBI Taxonomy" id="1003091"/>
    <lineage>
        <taxon>Bacteria</taxon>
        <taxon>Pseudomonadati</taxon>
        <taxon>Pseudomonadota</taxon>
        <taxon>Alphaproteobacteria</taxon>
        <taxon>Hyphomicrobiales</taxon>
        <taxon>Methylobacteriaceae</taxon>
        <taxon>Methylobacterium</taxon>
    </lineage>
</organism>
<reference evidence="2" key="1">
    <citation type="journal article" date="2021" name="Front. Microbiol.">
        <title>Comprehensive Comparative Genomics and Phenotyping of Methylobacterium Species.</title>
        <authorList>
            <person name="Alessa O."/>
            <person name="Ogura Y."/>
            <person name="Fujitani Y."/>
            <person name="Takami H."/>
            <person name="Hayashi T."/>
            <person name="Sahin N."/>
            <person name="Tani A."/>
        </authorList>
    </citation>
    <scope>NUCLEOTIDE SEQUENCE</scope>
    <source>
        <strain evidence="2">DSM 23674</strain>
    </source>
</reference>
<dbReference type="SMART" id="SM00987">
    <property type="entry name" value="UreE_C"/>
    <property type="match status" value="1"/>
</dbReference>
<dbReference type="Pfam" id="PF03167">
    <property type="entry name" value="UDG"/>
    <property type="match status" value="1"/>
</dbReference>
<dbReference type="SUPFAM" id="SSF52141">
    <property type="entry name" value="Uracil-DNA glycosylase-like"/>
    <property type="match status" value="1"/>
</dbReference>
<dbReference type="EMBL" id="BPRA01000024">
    <property type="protein sequence ID" value="GJE57457.1"/>
    <property type="molecule type" value="Genomic_DNA"/>
</dbReference>
<sequence>MRPAAKAGIATLMLHPVRILASTGIIHGINAGPGHLAGAGCGIGNLRETVAGRGRTPHLPPMPAFEDTAAHLRACRICRDAPLYGAPLPQEPRPIVQGSGTARLCIASQAPGNRAHRSGVPFMDPSGVRLRDWLGLGEPDFYDARRVAIVPMGSCFPGLDAKGGDRPPRRECAERWRKTLFSGLPRLELILVIGQYAQGWHLGRLEGGLTETVRRWRDILAEPRTPRILPLPHPSWRNNGWLKREPWFETELLPVLKAEVARVMEAPETPARSRPALTDSACR</sequence>
<dbReference type="InterPro" id="IPR047124">
    <property type="entry name" value="HI_0220.2"/>
</dbReference>
<dbReference type="PANTHER" id="PTHR42160:SF1">
    <property type="entry name" value="URACIL-DNA GLYCOSYLASE SUPERFAMILY PROTEIN"/>
    <property type="match status" value="1"/>
</dbReference>
<protein>
    <recommendedName>
        <fullName evidence="1">Uracil-DNA glycosylase-like domain-containing protein</fullName>
    </recommendedName>
</protein>
<gene>
    <name evidence="2" type="ORF">EKPJFOCH_3973</name>
</gene>
<feature type="domain" description="Uracil-DNA glycosylase-like" evidence="1">
    <location>
        <begin position="95"/>
        <end position="257"/>
    </location>
</feature>
<dbReference type="SMART" id="SM00986">
    <property type="entry name" value="UDG"/>
    <property type="match status" value="1"/>
</dbReference>
<proteinExistence type="predicted"/>
<comment type="caution">
    <text evidence="2">The sequence shown here is derived from an EMBL/GenBank/DDBJ whole genome shotgun (WGS) entry which is preliminary data.</text>
</comment>
<accession>A0ABQ4TU43</accession>
<dbReference type="PANTHER" id="PTHR42160">
    <property type="entry name" value="URACIL-DNA GLYCOSYLASE SUPERFAMILY PROTEIN"/>
    <property type="match status" value="1"/>
</dbReference>
<keyword evidence="3" id="KW-1185">Reference proteome</keyword>
<dbReference type="CDD" id="cd10033">
    <property type="entry name" value="UDG_like"/>
    <property type="match status" value="1"/>
</dbReference>
<reference evidence="2" key="2">
    <citation type="submission" date="2021-08" db="EMBL/GenBank/DDBJ databases">
        <authorList>
            <person name="Tani A."/>
            <person name="Ola A."/>
            <person name="Ogura Y."/>
            <person name="Katsura K."/>
            <person name="Hayashi T."/>
        </authorList>
    </citation>
    <scope>NUCLEOTIDE SEQUENCE</scope>
    <source>
        <strain evidence="2">DSM 23674</strain>
    </source>
</reference>
<dbReference type="Gene3D" id="3.40.470.10">
    <property type="entry name" value="Uracil-DNA glycosylase-like domain"/>
    <property type="match status" value="1"/>
</dbReference>
<evidence type="ECO:0000313" key="3">
    <source>
        <dbReference type="Proteomes" id="UP001055101"/>
    </source>
</evidence>